<dbReference type="AlphaFoldDB" id="A0A1I0UY30"/>
<name>A0A1I0UY30_9FIRM</name>
<keyword evidence="8" id="KW-0479">Metal-binding</keyword>
<dbReference type="Proteomes" id="UP000198838">
    <property type="component" value="Unassembled WGS sequence"/>
</dbReference>
<evidence type="ECO:0000256" key="7">
    <source>
        <dbReference type="ARBA" id="ARBA00023163"/>
    </source>
</evidence>
<evidence type="ECO:0000313" key="11">
    <source>
        <dbReference type="Proteomes" id="UP000198838"/>
    </source>
</evidence>
<dbReference type="PANTHER" id="PTHR30455">
    <property type="entry name" value="TRANSCRIPTIONAL REPRESSOR NRDR"/>
    <property type="match status" value="1"/>
</dbReference>
<evidence type="ECO:0000256" key="3">
    <source>
        <dbReference type="ARBA" id="ARBA00022833"/>
    </source>
</evidence>
<dbReference type="PROSITE" id="PS51161">
    <property type="entry name" value="ATP_CONE"/>
    <property type="match status" value="1"/>
</dbReference>
<dbReference type="InterPro" id="IPR005144">
    <property type="entry name" value="ATP-cone_dom"/>
</dbReference>
<keyword evidence="6 8" id="KW-0238">DNA-binding</keyword>
<gene>
    <name evidence="8" type="primary">nrdR</name>
    <name evidence="10" type="ORF">SAMN05216249_1019</name>
</gene>
<dbReference type="NCBIfam" id="TIGR00244">
    <property type="entry name" value="transcriptional regulator NrdR"/>
    <property type="match status" value="1"/>
</dbReference>
<keyword evidence="4 8" id="KW-0067">ATP-binding</keyword>
<keyword evidence="11" id="KW-1185">Reference proteome</keyword>
<dbReference type="InterPro" id="IPR003796">
    <property type="entry name" value="RNR_NrdR-like"/>
</dbReference>
<dbReference type="GO" id="GO:0003677">
    <property type="term" value="F:DNA binding"/>
    <property type="evidence" value="ECO:0007669"/>
    <property type="project" value="UniProtKB-KW"/>
</dbReference>
<dbReference type="STRING" id="1120918.SAMN05216249_1019"/>
<dbReference type="HAMAP" id="MF_00440">
    <property type="entry name" value="NrdR"/>
    <property type="match status" value="1"/>
</dbReference>
<comment type="function">
    <text evidence="8">Negatively regulates transcription of bacterial ribonucleotide reductase nrd genes and operons by binding to NrdR-boxes.</text>
</comment>
<keyword evidence="5 8" id="KW-0805">Transcription regulation</keyword>
<evidence type="ECO:0000256" key="6">
    <source>
        <dbReference type="ARBA" id="ARBA00023125"/>
    </source>
</evidence>
<dbReference type="GO" id="GO:0005524">
    <property type="term" value="F:ATP binding"/>
    <property type="evidence" value="ECO:0007669"/>
    <property type="project" value="UniProtKB-UniRule"/>
</dbReference>
<dbReference type="Pfam" id="PF03477">
    <property type="entry name" value="ATP-cone"/>
    <property type="match status" value="1"/>
</dbReference>
<dbReference type="InterPro" id="IPR055173">
    <property type="entry name" value="NrdR-like_N"/>
</dbReference>
<dbReference type="Pfam" id="PF22811">
    <property type="entry name" value="Zn_ribbon_NrdR"/>
    <property type="match status" value="1"/>
</dbReference>
<dbReference type="RefSeq" id="WP_092869740.1">
    <property type="nucleotide sequence ID" value="NZ_FOJY01000001.1"/>
</dbReference>
<sequence>MKCPFCNSSNIRVLDSRGNEDNNSIRRRRICEDCNKRFTTYETIEKIPVIVIKKDETREAYDRSKLIAGLLRACHKRHINIDQINQLVEKVENEIYNLRCKEIESRAIGDMVLDKLKDLDAVAYVRFASVYKEFQDIDSFMEELKKVKMKQSD</sequence>
<dbReference type="GO" id="GO:0008270">
    <property type="term" value="F:zinc ion binding"/>
    <property type="evidence" value="ECO:0007669"/>
    <property type="project" value="UniProtKB-UniRule"/>
</dbReference>
<comment type="similarity">
    <text evidence="8">Belongs to the NrdR family.</text>
</comment>
<evidence type="ECO:0000256" key="4">
    <source>
        <dbReference type="ARBA" id="ARBA00022840"/>
    </source>
</evidence>
<comment type="cofactor">
    <cofactor evidence="8">
        <name>Zn(2+)</name>
        <dbReference type="ChEBI" id="CHEBI:29105"/>
    </cofactor>
    <text evidence="8">Binds 1 zinc ion.</text>
</comment>
<evidence type="ECO:0000259" key="9">
    <source>
        <dbReference type="PROSITE" id="PS51161"/>
    </source>
</evidence>
<keyword evidence="8" id="KW-0863">Zinc-finger</keyword>
<dbReference type="PANTHER" id="PTHR30455:SF2">
    <property type="entry name" value="TRANSCRIPTIONAL REPRESSOR NRDR"/>
    <property type="match status" value="1"/>
</dbReference>
<organism evidence="10 11">
    <name type="scientific">Acetitomaculum ruminis DSM 5522</name>
    <dbReference type="NCBI Taxonomy" id="1120918"/>
    <lineage>
        <taxon>Bacteria</taxon>
        <taxon>Bacillati</taxon>
        <taxon>Bacillota</taxon>
        <taxon>Clostridia</taxon>
        <taxon>Lachnospirales</taxon>
        <taxon>Lachnospiraceae</taxon>
        <taxon>Acetitomaculum</taxon>
    </lineage>
</organism>
<keyword evidence="7 8" id="KW-0804">Transcription</keyword>
<reference evidence="10 11" key="1">
    <citation type="submission" date="2016-10" db="EMBL/GenBank/DDBJ databases">
        <authorList>
            <person name="de Groot N.N."/>
        </authorList>
    </citation>
    <scope>NUCLEOTIDE SEQUENCE [LARGE SCALE GENOMIC DNA]</scope>
    <source>
        <strain evidence="10 11">DSM 5522</strain>
    </source>
</reference>
<dbReference type="EMBL" id="FOJY01000001">
    <property type="protein sequence ID" value="SFA68697.1"/>
    <property type="molecule type" value="Genomic_DNA"/>
</dbReference>
<evidence type="ECO:0000313" key="10">
    <source>
        <dbReference type="EMBL" id="SFA68697.1"/>
    </source>
</evidence>
<dbReference type="OrthoDB" id="9807461at2"/>
<evidence type="ECO:0000256" key="8">
    <source>
        <dbReference type="HAMAP-Rule" id="MF_00440"/>
    </source>
</evidence>
<evidence type="ECO:0000256" key="5">
    <source>
        <dbReference type="ARBA" id="ARBA00023015"/>
    </source>
</evidence>
<keyword evidence="3 8" id="KW-0862">Zinc</keyword>
<evidence type="ECO:0000256" key="2">
    <source>
        <dbReference type="ARBA" id="ARBA00022741"/>
    </source>
</evidence>
<feature type="zinc finger region" evidence="8">
    <location>
        <begin position="3"/>
        <end position="34"/>
    </location>
</feature>
<feature type="domain" description="ATP-cone" evidence="9">
    <location>
        <begin position="49"/>
        <end position="139"/>
    </location>
</feature>
<accession>A0A1I0UY30</accession>
<dbReference type="GO" id="GO:0045892">
    <property type="term" value="P:negative regulation of DNA-templated transcription"/>
    <property type="evidence" value="ECO:0007669"/>
    <property type="project" value="UniProtKB-UniRule"/>
</dbReference>
<keyword evidence="1 8" id="KW-0678">Repressor</keyword>
<protein>
    <recommendedName>
        <fullName evidence="8">Transcriptional repressor NrdR</fullName>
    </recommendedName>
</protein>
<proteinExistence type="inferred from homology"/>
<keyword evidence="2 8" id="KW-0547">Nucleotide-binding</keyword>
<evidence type="ECO:0000256" key="1">
    <source>
        <dbReference type="ARBA" id="ARBA00022491"/>
    </source>
</evidence>